<name>A0A412AZX5_9FIRM</name>
<dbReference type="GO" id="GO:0016491">
    <property type="term" value="F:oxidoreductase activity"/>
    <property type="evidence" value="ECO:0007669"/>
    <property type="project" value="UniProtKB-KW"/>
</dbReference>
<feature type="domain" description="Gfo/Idh/MocA-like oxidoreductase N-terminal" evidence="2">
    <location>
        <begin position="59"/>
        <end position="127"/>
    </location>
</feature>
<evidence type="ECO:0000259" key="3">
    <source>
        <dbReference type="Pfam" id="PF22725"/>
    </source>
</evidence>
<evidence type="ECO:0000259" key="2">
    <source>
        <dbReference type="Pfam" id="PF01408"/>
    </source>
</evidence>
<protein>
    <submittedName>
        <fullName evidence="4">Gfo/Idh/MocA family oxidoreductase</fullName>
    </submittedName>
</protein>
<evidence type="ECO:0000313" key="5">
    <source>
        <dbReference type="Proteomes" id="UP000284751"/>
    </source>
</evidence>
<dbReference type="EMBL" id="QRTC01000008">
    <property type="protein sequence ID" value="RGQ43100.1"/>
    <property type="molecule type" value="Genomic_DNA"/>
</dbReference>
<comment type="caution">
    <text evidence="4">The sequence shown here is derived from an EMBL/GenBank/DDBJ whole genome shotgun (WGS) entry which is preliminary data.</text>
</comment>
<dbReference type="Proteomes" id="UP000284751">
    <property type="component" value="Unassembled WGS sequence"/>
</dbReference>
<dbReference type="PANTHER" id="PTHR43818">
    <property type="entry name" value="BCDNA.GH03377"/>
    <property type="match status" value="1"/>
</dbReference>
<feature type="domain" description="GFO/IDH/MocA-like oxidoreductase" evidence="3">
    <location>
        <begin position="151"/>
        <end position="279"/>
    </location>
</feature>
<dbReference type="InterPro" id="IPR055170">
    <property type="entry name" value="GFO_IDH_MocA-like_dom"/>
</dbReference>
<dbReference type="Gene3D" id="3.30.360.10">
    <property type="entry name" value="Dihydrodipicolinate Reductase, domain 2"/>
    <property type="match status" value="1"/>
</dbReference>
<dbReference type="AlphaFoldDB" id="A0A412AZX5"/>
<dbReference type="InterPro" id="IPR050463">
    <property type="entry name" value="Gfo/Idh/MocA_oxidrdct_glycsds"/>
</dbReference>
<organism evidence="4 5">
    <name type="scientific">[Clostridium] leptum</name>
    <dbReference type="NCBI Taxonomy" id="1535"/>
    <lineage>
        <taxon>Bacteria</taxon>
        <taxon>Bacillati</taxon>
        <taxon>Bacillota</taxon>
        <taxon>Clostridia</taxon>
        <taxon>Eubacteriales</taxon>
        <taxon>Oscillospiraceae</taxon>
        <taxon>Oscillospiraceae incertae sedis</taxon>
    </lineage>
</organism>
<reference evidence="4 5" key="1">
    <citation type="submission" date="2018-08" db="EMBL/GenBank/DDBJ databases">
        <title>A genome reference for cultivated species of the human gut microbiota.</title>
        <authorList>
            <person name="Zou Y."/>
            <person name="Xue W."/>
            <person name="Luo G."/>
        </authorList>
    </citation>
    <scope>NUCLEOTIDE SEQUENCE [LARGE SCALE GENOMIC DNA]</scope>
    <source>
        <strain evidence="4 5">AF28-26</strain>
    </source>
</reference>
<dbReference type="Gene3D" id="3.40.50.720">
    <property type="entry name" value="NAD(P)-binding Rossmann-like Domain"/>
    <property type="match status" value="1"/>
</dbReference>
<dbReference type="SUPFAM" id="SSF55347">
    <property type="entry name" value="Glyceraldehyde-3-phosphate dehydrogenase-like, C-terminal domain"/>
    <property type="match status" value="1"/>
</dbReference>
<evidence type="ECO:0000256" key="1">
    <source>
        <dbReference type="ARBA" id="ARBA00023002"/>
    </source>
</evidence>
<dbReference type="GO" id="GO:0000166">
    <property type="term" value="F:nucleotide binding"/>
    <property type="evidence" value="ECO:0007669"/>
    <property type="project" value="InterPro"/>
</dbReference>
<dbReference type="InterPro" id="IPR036291">
    <property type="entry name" value="NAD(P)-bd_dom_sf"/>
</dbReference>
<dbReference type="Pfam" id="PF22725">
    <property type="entry name" value="GFO_IDH_MocA_C3"/>
    <property type="match status" value="1"/>
</dbReference>
<dbReference type="PANTHER" id="PTHR43818:SF11">
    <property type="entry name" value="BCDNA.GH03377"/>
    <property type="match status" value="1"/>
</dbReference>
<keyword evidence="1" id="KW-0560">Oxidoreductase</keyword>
<dbReference type="InterPro" id="IPR000683">
    <property type="entry name" value="Gfo/Idh/MocA-like_OxRdtase_N"/>
</dbReference>
<evidence type="ECO:0000313" key="4">
    <source>
        <dbReference type="EMBL" id="RGQ43100.1"/>
    </source>
</evidence>
<accession>A0A412AZX5</accession>
<sequence length="376" mass="42277">MMKKKYRIGLVGFAHMHVLEQIGSFLAMPERVEWIGAADVKPMVESEYFESFSRSMNFKLCQEQCGFTEVFEDYQQLLEQKPDLVLVNCENAYHGTVIPEILMRGIHVIVEKPLAYSTQHAMAIARASRIGKSDCIINWPTTWQARIRLGQKLVSEGVIGKVYRFQFRNPDSLGPFSYGQVMTDRQLSKEWWHQEAAGGGSMLDYCCYGTILSNWYLGEKPVGVYGLKANFNHQFGDAEDYASLMVRYPEAVSILEGTWNIASSGYDSGPIVWGEKGALIVENGGDVHGIHANVSVYHDRYSTTPNEVYSSDDYPLPAGRSNLAEEVFHHLETGEPLHDTMDLNNNLWSAAMLDAGICSSRSLKMEEVKTPCWSIG</sequence>
<dbReference type="Pfam" id="PF01408">
    <property type="entry name" value="GFO_IDH_MocA"/>
    <property type="match status" value="1"/>
</dbReference>
<dbReference type="SUPFAM" id="SSF51735">
    <property type="entry name" value="NAD(P)-binding Rossmann-fold domains"/>
    <property type="match status" value="1"/>
</dbReference>
<gene>
    <name evidence="4" type="ORF">DWY99_03675</name>
</gene>
<proteinExistence type="predicted"/>